<dbReference type="PANTHER" id="PTHR35798:SF1">
    <property type="entry name" value="CELL DIVISION PROTEIN SEPF"/>
    <property type="match status" value="1"/>
</dbReference>
<name>A0A143YYP6_9LACT</name>
<evidence type="ECO:0000313" key="9">
    <source>
        <dbReference type="Proteomes" id="UP000076878"/>
    </source>
</evidence>
<dbReference type="InterPro" id="IPR038594">
    <property type="entry name" value="SepF-like_sf"/>
</dbReference>
<sequence>MGLKDLFRKYFVIEDEEDGYEEVAEPTAFVPVRRSERNEEEAPSYRSTQKRSTKAKVIPMNQQAMTEKASIHVVEPRVYSEVEKIADNLLRNQAVLLNFKRIDAEQAKRIVDFLTGTVYAIGGEIKRVGDEIFLCTPASVGVEGALAETLEEERSFY</sequence>
<organism evidence="7 9">
    <name type="scientific">Trichococcus ilyis</name>
    <dbReference type="NCBI Taxonomy" id="640938"/>
    <lineage>
        <taxon>Bacteria</taxon>
        <taxon>Bacillati</taxon>
        <taxon>Bacillota</taxon>
        <taxon>Bacilli</taxon>
        <taxon>Lactobacillales</taxon>
        <taxon>Carnobacteriaceae</taxon>
        <taxon>Trichococcus</taxon>
    </lineage>
</organism>
<dbReference type="GO" id="GO:0000917">
    <property type="term" value="P:division septum assembly"/>
    <property type="evidence" value="ECO:0007669"/>
    <property type="project" value="UniProtKB-KW"/>
</dbReference>
<comment type="subunit">
    <text evidence="5">Homodimer. Interacts with FtsZ.</text>
</comment>
<keyword evidence="3 5" id="KW-0131">Cell cycle</keyword>
<accession>A0A143YYP6</accession>
<comment type="subcellular location">
    <subcellularLocation>
        <location evidence="5">Cytoplasm</location>
    </subcellularLocation>
    <text evidence="5">Localizes to the division site, in a FtsZ-dependent manner.</text>
</comment>
<evidence type="ECO:0000256" key="2">
    <source>
        <dbReference type="ARBA" id="ARBA00023210"/>
    </source>
</evidence>
<protein>
    <recommendedName>
        <fullName evidence="5">Cell division protein SepF</fullName>
    </recommendedName>
</protein>
<evidence type="ECO:0000256" key="5">
    <source>
        <dbReference type="HAMAP-Rule" id="MF_01197"/>
    </source>
</evidence>
<dbReference type="RefSeq" id="WP_068623226.1">
    <property type="nucleotide sequence ID" value="NZ_FJNB01000013.1"/>
</dbReference>
<evidence type="ECO:0000313" key="8">
    <source>
        <dbReference type="EMBL" id="SEJ26459.1"/>
    </source>
</evidence>
<dbReference type="InterPro" id="IPR007561">
    <property type="entry name" value="Cell_div_SepF/SepF-rel"/>
</dbReference>
<dbReference type="GO" id="GO:0043093">
    <property type="term" value="P:FtsZ-dependent cytokinesis"/>
    <property type="evidence" value="ECO:0007669"/>
    <property type="project" value="UniProtKB-UniRule"/>
</dbReference>
<gene>
    <name evidence="5" type="primary">sepF</name>
    <name evidence="8" type="ORF">SAMN05216375_11050</name>
    <name evidence="7" type="ORF">TR210_1847</name>
</gene>
<evidence type="ECO:0000256" key="3">
    <source>
        <dbReference type="ARBA" id="ARBA00023306"/>
    </source>
</evidence>
<evidence type="ECO:0000313" key="7">
    <source>
        <dbReference type="EMBL" id="CZR01792.1"/>
    </source>
</evidence>
<dbReference type="Proteomes" id="UP000199280">
    <property type="component" value="Unassembled WGS sequence"/>
</dbReference>
<dbReference type="PANTHER" id="PTHR35798">
    <property type="entry name" value="CELL DIVISION PROTEIN SEPF"/>
    <property type="match status" value="1"/>
</dbReference>
<keyword evidence="10" id="KW-1185">Reference proteome</keyword>
<evidence type="ECO:0000256" key="4">
    <source>
        <dbReference type="ARBA" id="ARBA00044936"/>
    </source>
</evidence>
<evidence type="ECO:0000313" key="10">
    <source>
        <dbReference type="Proteomes" id="UP000199280"/>
    </source>
</evidence>
<dbReference type="AlphaFoldDB" id="A0A143YYP6"/>
<proteinExistence type="inferred from homology"/>
<dbReference type="EMBL" id="FJNB01000013">
    <property type="protein sequence ID" value="CZR01792.1"/>
    <property type="molecule type" value="Genomic_DNA"/>
</dbReference>
<dbReference type="EMBL" id="FNYT01000010">
    <property type="protein sequence ID" value="SEJ26459.1"/>
    <property type="molecule type" value="Genomic_DNA"/>
</dbReference>
<evidence type="ECO:0000256" key="6">
    <source>
        <dbReference type="SAM" id="MobiDB-lite"/>
    </source>
</evidence>
<dbReference type="Pfam" id="PF04472">
    <property type="entry name" value="SepF"/>
    <property type="match status" value="1"/>
</dbReference>
<keyword evidence="5" id="KW-0963">Cytoplasm</keyword>
<dbReference type="Gene3D" id="3.30.110.150">
    <property type="entry name" value="SepF-like protein"/>
    <property type="match status" value="1"/>
</dbReference>
<keyword evidence="2 5" id="KW-0717">Septation</keyword>
<reference evidence="7 9" key="1">
    <citation type="submission" date="2016-02" db="EMBL/GenBank/DDBJ databases">
        <authorList>
            <person name="Wen L."/>
            <person name="He K."/>
            <person name="Yang H."/>
        </authorList>
    </citation>
    <scope>NUCLEOTIDE SEQUENCE [LARGE SCALE GENOMIC DNA]</scope>
    <source>
        <strain evidence="7">Trichococcus_R210</strain>
    </source>
</reference>
<dbReference type="OrthoDB" id="9815206at2"/>
<dbReference type="GO" id="GO:0005737">
    <property type="term" value="C:cytoplasm"/>
    <property type="evidence" value="ECO:0007669"/>
    <property type="project" value="UniProtKB-SubCell"/>
</dbReference>
<comment type="similarity">
    <text evidence="5">Belongs to the SepF family.</text>
</comment>
<keyword evidence="1 5" id="KW-0132">Cell division</keyword>
<evidence type="ECO:0000256" key="1">
    <source>
        <dbReference type="ARBA" id="ARBA00022618"/>
    </source>
</evidence>
<dbReference type="STRING" id="640938.TR210_1847"/>
<dbReference type="InterPro" id="IPR023052">
    <property type="entry name" value="Cell_div_SepF"/>
</dbReference>
<feature type="region of interest" description="Disordered" evidence="6">
    <location>
        <begin position="31"/>
        <end position="56"/>
    </location>
</feature>
<dbReference type="Proteomes" id="UP000076878">
    <property type="component" value="Unassembled WGS sequence"/>
</dbReference>
<reference evidence="8 10" key="2">
    <citation type="submission" date="2016-10" db="EMBL/GenBank/DDBJ databases">
        <authorList>
            <person name="Varghese N."/>
            <person name="Submissions S."/>
        </authorList>
    </citation>
    <scope>NUCLEOTIDE SEQUENCE [LARGE SCALE GENOMIC DNA]</scope>
    <source>
        <strain evidence="8 10">DSM 22150</strain>
    </source>
</reference>
<dbReference type="HAMAP" id="MF_01197">
    <property type="entry name" value="SepF"/>
    <property type="match status" value="1"/>
</dbReference>
<comment type="function">
    <text evidence="4 5">Cell division protein that is part of the divisome complex and is recruited early to the Z-ring. Probably stimulates Z-ring formation, perhaps through the cross-linking of FtsZ protofilaments. Its function overlaps with FtsA.</text>
</comment>